<evidence type="ECO:0000313" key="3">
    <source>
        <dbReference type="EMBL" id="CAI9924960.1"/>
    </source>
</evidence>
<dbReference type="EMBL" id="CATOUU010000089">
    <property type="protein sequence ID" value="CAI9916057.1"/>
    <property type="molecule type" value="Genomic_DNA"/>
</dbReference>
<evidence type="ECO:0000313" key="2">
    <source>
        <dbReference type="EMBL" id="CAI9916057.1"/>
    </source>
</evidence>
<organism evidence="3">
    <name type="scientific">Hexamita inflata</name>
    <dbReference type="NCBI Taxonomy" id="28002"/>
    <lineage>
        <taxon>Eukaryota</taxon>
        <taxon>Metamonada</taxon>
        <taxon>Diplomonadida</taxon>
        <taxon>Hexamitidae</taxon>
        <taxon>Hexamitinae</taxon>
        <taxon>Hexamita</taxon>
    </lineage>
</organism>
<reference evidence="3" key="1">
    <citation type="submission" date="2023-06" db="EMBL/GenBank/DDBJ databases">
        <authorList>
            <person name="Kurt Z."/>
        </authorList>
    </citation>
    <scope>NUCLEOTIDE SEQUENCE</scope>
</reference>
<evidence type="ECO:0000313" key="6">
    <source>
        <dbReference type="Proteomes" id="UP001642409"/>
    </source>
</evidence>
<evidence type="ECO:0000313" key="4">
    <source>
        <dbReference type="EMBL" id="CAL6084746.1"/>
    </source>
</evidence>
<dbReference type="EMBL" id="CAXDID020000381">
    <property type="protein sequence ID" value="CAL6084746.1"/>
    <property type="molecule type" value="Genomic_DNA"/>
</dbReference>
<proteinExistence type="predicted"/>
<reference evidence="4 6" key="2">
    <citation type="submission" date="2024-07" db="EMBL/GenBank/DDBJ databases">
        <authorList>
            <person name="Akdeniz Z."/>
        </authorList>
    </citation>
    <scope>NUCLEOTIDE SEQUENCE [LARGE SCALE GENOMIC DNA]</scope>
</reference>
<evidence type="ECO:0000256" key="1">
    <source>
        <dbReference type="SAM" id="MobiDB-lite"/>
    </source>
</evidence>
<dbReference type="AlphaFoldDB" id="A0AA86NU30"/>
<dbReference type="EMBL" id="CAXDID020000430">
    <property type="protein sequence ID" value="CAL6090676.1"/>
    <property type="molecule type" value="Genomic_DNA"/>
</dbReference>
<comment type="caution">
    <text evidence="3">The sequence shown here is derived from an EMBL/GenBank/DDBJ whole genome shotgun (WGS) entry which is preliminary data.</text>
</comment>
<dbReference type="Proteomes" id="UP001642409">
    <property type="component" value="Unassembled WGS sequence"/>
</dbReference>
<protein>
    <submittedName>
        <fullName evidence="3">Uncharacterized protein</fullName>
    </submittedName>
</protein>
<feature type="region of interest" description="Disordered" evidence="1">
    <location>
        <begin position="1"/>
        <end position="21"/>
    </location>
</feature>
<dbReference type="EMBL" id="CATOUU010000331">
    <property type="protein sequence ID" value="CAI9924960.1"/>
    <property type="molecule type" value="Genomic_DNA"/>
</dbReference>
<gene>
    <name evidence="3" type="ORF">HINF_LOCUS12605</name>
    <name evidence="2" type="ORF">HINF_LOCUS3702</name>
    <name evidence="4" type="ORF">HINF_LOCUS62353</name>
    <name evidence="5" type="ORF">HINF_LOCUS65422</name>
</gene>
<name>A0AA86NU30_9EUKA</name>
<evidence type="ECO:0000313" key="5">
    <source>
        <dbReference type="EMBL" id="CAL6090676.1"/>
    </source>
</evidence>
<sequence>MSKTKGKAKDPANSVSENTTWRARIQSEEMELLKASGAYPKHVKKMDFWYNTEAQVMFNGSGYKLDYKTTNEVVHGDRPIQIKTKSITQLPKDTFVPEVGYSTTNGELYGYGEEFMSSSMNLTDKMK</sequence>
<accession>A0AA86NU30</accession>
<keyword evidence="6" id="KW-1185">Reference proteome</keyword>